<proteinExistence type="predicted"/>
<accession>A0A1E7WI98</accession>
<dbReference type="Proteomes" id="UP000175989">
    <property type="component" value="Unassembled WGS sequence"/>
</dbReference>
<organism evidence="2 3">
    <name type="scientific">Duganella phyllosphaerae</name>
    <dbReference type="NCBI Taxonomy" id="762836"/>
    <lineage>
        <taxon>Bacteria</taxon>
        <taxon>Pseudomonadati</taxon>
        <taxon>Pseudomonadota</taxon>
        <taxon>Betaproteobacteria</taxon>
        <taxon>Burkholderiales</taxon>
        <taxon>Oxalobacteraceae</taxon>
        <taxon>Telluria group</taxon>
        <taxon>Duganella</taxon>
    </lineage>
</organism>
<protein>
    <submittedName>
        <fullName evidence="2">Uncharacterized protein</fullName>
    </submittedName>
</protein>
<evidence type="ECO:0000313" key="3">
    <source>
        <dbReference type="Proteomes" id="UP000175989"/>
    </source>
</evidence>
<dbReference type="EMBL" id="LROM01000092">
    <property type="protein sequence ID" value="OEZ98292.1"/>
    <property type="molecule type" value="Genomic_DNA"/>
</dbReference>
<feature type="region of interest" description="Disordered" evidence="1">
    <location>
        <begin position="1"/>
        <end position="23"/>
    </location>
</feature>
<reference evidence="3" key="1">
    <citation type="journal article" date="2016" name="Front. Microbiol.">
        <title>Molecular Keys to the Janthinobacterium and Duganella spp. Interaction with the Plant Pathogen Fusarium graminearum.</title>
        <authorList>
            <person name="Haack F.S."/>
            <person name="Poehlein A."/>
            <person name="Kroger C."/>
            <person name="Voigt C.A."/>
            <person name="Piepenbring M."/>
            <person name="Bode H.B."/>
            <person name="Daniel R."/>
            <person name="Schafer W."/>
            <person name="Streit W.R."/>
        </authorList>
    </citation>
    <scope>NUCLEOTIDE SEQUENCE [LARGE SCALE GENOMIC DNA]</scope>
    <source>
        <strain evidence="3">T54</strain>
    </source>
</reference>
<dbReference type="AlphaFoldDB" id="A0A1E7WI98"/>
<evidence type="ECO:0000313" key="2">
    <source>
        <dbReference type="EMBL" id="OEZ98292.1"/>
    </source>
</evidence>
<feature type="compositionally biased region" description="Low complexity" evidence="1">
    <location>
        <begin position="80"/>
        <end position="96"/>
    </location>
</feature>
<name>A0A1E7WI98_9BURK</name>
<evidence type="ECO:0000256" key="1">
    <source>
        <dbReference type="SAM" id="MobiDB-lite"/>
    </source>
</evidence>
<keyword evidence="3" id="KW-1185">Reference proteome</keyword>
<feature type="compositionally biased region" description="Low complexity" evidence="1">
    <location>
        <begin position="106"/>
        <end position="120"/>
    </location>
</feature>
<gene>
    <name evidence="2" type="ORF">DUPY_32370</name>
</gene>
<comment type="caution">
    <text evidence="2">The sequence shown here is derived from an EMBL/GenBank/DDBJ whole genome shotgun (WGS) entry which is preliminary data.</text>
</comment>
<sequence length="175" mass="18008">MKTSSAREPSTERGKQSQMASTSRWKCIVPLGMPVVPDVKPIRQMSSRAVSAAANCAGCAAISASSDALSALAPPKYTVRARASRGSATASSSARSDCAHSTASTRALPAMAPSSRARSSGMVGTAMHPALITASTQAAKSGVLAPRSSTRLPVTSPIGPCSTWAMRSTWARNWS</sequence>
<feature type="region of interest" description="Disordered" evidence="1">
    <location>
        <begin position="80"/>
        <end position="121"/>
    </location>
</feature>